<feature type="transmembrane region" description="Helical" evidence="1">
    <location>
        <begin position="172"/>
        <end position="196"/>
    </location>
</feature>
<dbReference type="Proteomes" id="UP000605970">
    <property type="component" value="Unassembled WGS sequence"/>
</dbReference>
<organism evidence="2 3">
    <name type="scientific">Meloidogyne graminicola</name>
    <dbReference type="NCBI Taxonomy" id="189291"/>
    <lineage>
        <taxon>Eukaryota</taxon>
        <taxon>Metazoa</taxon>
        <taxon>Ecdysozoa</taxon>
        <taxon>Nematoda</taxon>
        <taxon>Chromadorea</taxon>
        <taxon>Rhabditida</taxon>
        <taxon>Tylenchina</taxon>
        <taxon>Tylenchomorpha</taxon>
        <taxon>Tylenchoidea</taxon>
        <taxon>Meloidogynidae</taxon>
        <taxon>Meloidogyninae</taxon>
        <taxon>Meloidogyne</taxon>
    </lineage>
</organism>
<keyword evidence="1" id="KW-1133">Transmembrane helix</keyword>
<reference evidence="2" key="1">
    <citation type="journal article" date="2020" name="Ecol. Evol.">
        <title>Genome structure and content of the rice root-knot nematode (Meloidogyne graminicola).</title>
        <authorList>
            <person name="Phan N.T."/>
            <person name="Danchin E.G.J."/>
            <person name="Klopp C."/>
            <person name="Perfus-Barbeoch L."/>
            <person name="Kozlowski D.K."/>
            <person name="Koutsovoulos G.D."/>
            <person name="Lopez-Roques C."/>
            <person name="Bouchez O."/>
            <person name="Zahm M."/>
            <person name="Besnard G."/>
            <person name="Bellafiore S."/>
        </authorList>
    </citation>
    <scope>NUCLEOTIDE SEQUENCE</scope>
    <source>
        <strain evidence="2">VN-18</strain>
    </source>
</reference>
<dbReference type="InterPro" id="IPR019426">
    <property type="entry name" value="7TM_GPCR_serpentine_rcpt_Srv"/>
</dbReference>
<dbReference type="AlphaFoldDB" id="A0A8S9ZF20"/>
<keyword evidence="1" id="KW-0472">Membrane</keyword>
<feature type="transmembrane region" description="Helical" evidence="1">
    <location>
        <begin position="63"/>
        <end position="81"/>
    </location>
</feature>
<dbReference type="SUPFAM" id="SSF81321">
    <property type="entry name" value="Family A G protein-coupled receptor-like"/>
    <property type="match status" value="1"/>
</dbReference>
<dbReference type="OrthoDB" id="5866624at2759"/>
<dbReference type="EMBL" id="JABEBT010000119">
    <property type="protein sequence ID" value="KAF7631091.1"/>
    <property type="molecule type" value="Genomic_DNA"/>
</dbReference>
<keyword evidence="2" id="KW-0675">Receptor</keyword>
<evidence type="ECO:0000313" key="2">
    <source>
        <dbReference type="EMBL" id="KAF7631091.1"/>
    </source>
</evidence>
<dbReference type="PANTHER" id="PTHR31552:SF28">
    <property type="entry name" value="SERPENTINE RECEPTOR CLASS GAMMA"/>
    <property type="match status" value="1"/>
</dbReference>
<name>A0A8S9ZF20_9BILA</name>
<feature type="transmembrane region" description="Helical" evidence="1">
    <location>
        <begin position="114"/>
        <end position="136"/>
    </location>
</feature>
<keyword evidence="3" id="KW-1185">Reference proteome</keyword>
<protein>
    <submittedName>
        <fullName evidence="2">Serpentine receptor class gamma</fullName>
    </submittedName>
</protein>
<evidence type="ECO:0000313" key="3">
    <source>
        <dbReference type="Proteomes" id="UP000605970"/>
    </source>
</evidence>
<keyword evidence="1" id="KW-0812">Transmembrane</keyword>
<dbReference type="PANTHER" id="PTHR31552">
    <property type="entry name" value="SERPENTINE RECEPTOR CLASS GAMMA"/>
    <property type="match status" value="1"/>
</dbReference>
<gene>
    <name evidence="2" type="ORF">Mgra_00008678</name>
</gene>
<proteinExistence type="predicted"/>
<feature type="transmembrane region" description="Helical" evidence="1">
    <location>
        <begin position="12"/>
        <end position="30"/>
    </location>
</feature>
<dbReference type="Pfam" id="PF10323">
    <property type="entry name" value="7TM_GPCR_Srv"/>
    <property type="match status" value="1"/>
</dbReference>
<comment type="caution">
    <text evidence="2">The sequence shown here is derived from an EMBL/GenBank/DDBJ whole genome shotgun (WGS) entry which is preliminary data.</text>
</comment>
<evidence type="ECO:0000256" key="1">
    <source>
        <dbReference type="SAM" id="Phobius"/>
    </source>
</evidence>
<sequence>MFDPTAHFYDYFPSGYLIGLIDFFVLFTAYQQDILYTSICLNRFTAVWQPFLQQTRWNKSFKWHILFSLIMPIPLTIHLLFARGKYLPIEKNNPGIEKIPILLNFDLWELNSNIVTIVLNSICLIACFCLNIATFIKIKQIKKQNPISIIRNGNNLNNKNSRGGISKVEINLIIMTVVMTAMLMTSLLYQVLLYSLRNGNFLSNILSSIANIDKINEIFWNQLPWVNDLRALSHPWLLILLCDDVRQKSFEPLLSKTWKTPVQSIQLQIDQMARVKPTV</sequence>
<accession>A0A8S9ZF20</accession>
<dbReference type="Gene3D" id="1.20.1070.10">
    <property type="entry name" value="Rhodopsin 7-helix transmembrane proteins"/>
    <property type="match status" value="1"/>
</dbReference>